<evidence type="ECO:0000256" key="2">
    <source>
        <dbReference type="ARBA" id="ARBA00022723"/>
    </source>
</evidence>
<dbReference type="InterPro" id="IPR058578">
    <property type="entry name" value="IspG_TIM"/>
</dbReference>
<evidence type="ECO:0000256" key="1">
    <source>
        <dbReference type="ARBA" id="ARBA00022485"/>
    </source>
</evidence>
<dbReference type="Pfam" id="PF26540">
    <property type="entry name" value="GcpE_C"/>
    <property type="match status" value="1"/>
</dbReference>
<dbReference type="SUPFAM" id="SSF51717">
    <property type="entry name" value="Dihydropteroate synthetase-like"/>
    <property type="match status" value="1"/>
</dbReference>
<comment type="catalytic activity">
    <reaction evidence="7">
        <text>(2E)-4-hydroxy-3-methylbut-2-enyl diphosphate + oxidized [flavodoxin] + H2O + 2 H(+) = 2-C-methyl-D-erythritol 2,4-cyclic diphosphate + reduced [flavodoxin]</text>
        <dbReference type="Rhea" id="RHEA:43604"/>
        <dbReference type="Rhea" id="RHEA-COMP:10622"/>
        <dbReference type="Rhea" id="RHEA-COMP:10623"/>
        <dbReference type="ChEBI" id="CHEBI:15377"/>
        <dbReference type="ChEBI" id="CHEBI:15378"/>
        <dbReference type="ChEBI" id="CHEBI:57618"/>
        <dbReference type="ChEBI" id="CHEBI:58210"/>
        <dbReference type="ChEBI" id="CHEBI:58483"/>
        <dbReference type="ChEBI" id="CHEBI:128753"/>
        <dbReference type="EC" id="1.17.7.3"/>
    </reaction>
</comment>
<dbReference type="SUPFAM" id="SSF56014">
    <property type="entry name" value="Nitrite and sulphite reductase 4Fe-4S domain-like"/>
    <property type="match status" value="1"/>
</dbReference>
<accession>A0ABV4CUN3</accession>
<dbReference type="PANTHER" id="PTHR30454:SF0">
    <property type="entry name" value="4-HYDROXY-3-METHYLBUT-2-EN-1-YL DIPHOSPHATE SYNTHASE (FERREDOXIN), CHLOROPLASTIC"/>
    <property type="match status" value="1"/>
</dbReference>
<comment type="pathway">
    <text evidence="7">Isoprenoid biosynthesis; isopentenyl diphosphate biosynthesis via DXP pathway; isopentenyl diphosphate from 1-deoxy-D-xylulose 5-phosphate: step 5/6.</text>
</comment>
<evidence type="ECO:0000256" key="7">
    <source>
        <dbReference type="HAMAP-Rule" id="MF_00159"/>
    </source>
</evidence>
<comment type="similarity">
    <text evidence="7">Belongs to the IspG family.</text>
</comment>
<dbReference type="PANTHER" id="PTHR30454">
    <property type="entry name" value="4-HYDROXY-3-METHYLBUT-2-EN-1-YL DIPHOSPHATE SYNTHASE"/>
    <property type="match status" value="1"/>
</dbReference>
<evidence type="ECO:0000256" key="5">
    <source>
        <dbReference type="ARBA" id="ARBA00023014"/>
    </source>
</evidence>
<feature type="binding site" evidence="7">
    <location>
        <position position="495"/>
    </location>
    <ligand>
        <name>[4Fe-4S] cluster</name>
        <dbReference type="ChEBI" id="CHEBI:49883"/>
    </ligand>
</feature>
<dbReference type="EMBL" id="JBCLPP010000012">
    <property type="protein sequence ID" value="MEY8245093.1"/>
    <property type="molecule type" value="Genomic_DNA"/>
</dbReference>
<evidence type="ECO:0000313" key="10">
    <source>
        <dbReference type="EMBL" id="MEY8245093.1"/>
    </source>
</evidence>
<dbReference type="Gene3D" id="3.20.20.20">
    <property type="entry name" value="Dihydropteroate synthase-like"/>
    <property type="match status" value="1"/>
</dbReference>
<dbReference type="NCBIfam" id="TIGR00612">
    <property type="entry name" value="ispG_gcpE"/>
    <property type="match status" value="1"/>
</dbReference>
<evidence type="ECO:0000313" key="11">
    <source>
        <dbReference type="Proteomes" id="UP001565200"/>
    </source>
</evidence>
<dbReference type="InterPro" id="IPR017178">
    <property type="entry name" value="IspG_atypical"/>
</dbReference>
<dbReference type="Gene3D" id="3.30.413.10">
    <property type="entry name" value="Sulfite Reductase Hemoprotein, domain 1"/>
    <property type="match status" value="1"/>
</dbReference>
<feature type="binding site" evidence="7">
    <location>
        <position position="464"/>
    </location>
    <ligand>
        <name>[4Fe-4S] cluster</name>
        <dbReference type="ChEBI" id="CHEBI:49883"/>
    </ligand>
</feature>
<protein>
    <recommendedName>
        <fullName evidence="7">4-hydroxy-3-methylbut-2-en-1-yl diphosphate synthase (flavodoxin)</fullName>
        <ecNumber evidence="7">1.17.7.3</ecNumber>
    </recommendedName>
    <alternativeName>
        <fullName evidence="7">1-hydroxy-2-methyl-2-(E)-butenyl 4-diphosphate synthase</fullName>
    </alternativeName>
</protein>
<dbReference type="InterPro" id="IPR045854">
    <property type="entry name" value="NO2/SO3_Rdtase_4Fe4S_sf"/>
</dbReference>
<comment type="function">
    <text evidence="7">Converts 2C-methyl-D-erythritol 2,4-cyclodiphosphate (ME-2,4cPP) into 1-hydroxy-2-methyl-2-(E)-butenyl 4-diphosphate.</text>
</comment>
<feature type="domain" description="IspG TIM-barrel" evidence="8">
    <location>
        <begin position="12"/>
        <end position="280"/>
    </location>
</feature>
<keyword evidence="3 7" id="KW-0560">Oxidoreductase</keyword>
<name>A0ABV4CUN3_9BACT</name>
<dbReference type="InterPro" id="IPR058579">
    <property type="entry name" value="IspG_C"/>
</dbReference>
<comment type="cofactor">
    <cofactor evidence="7">
        <name>[4Fe-4S] cluster</name>
        <dbReference type="ChEBI" id="CHEBI:49883"/>
    </cofactor>
    <text evidence="7">Binds 1 [4Fe-4S] cluster.</text>
</comment>
<sequence>MGSYDYVRRRSREVNIGGIPLGGDNPVRIQSMTNTSTMDTEGSVAQCRRIAEAGADYVRLTAQGVREAENIGVVRRLLRDAGTDVPLVADIHFNPKAAFAAAVVTDKVRINPGNFVDPGRTFKKLEYTDEEYAAELKRIEDAFVPFLDTCRRHGTAIRIGVNHGSLSDRIMSRYGDTPAGMVESAMEFLRVAVRHDFYDIVISIKASNVTVMVETVRRLVDAMDNEGMDFPLHLGVTEAGDGEDGRIKSAVGIGTLLAEGIGDTIRVSLSEAPENEIPVAAALVDYISRRSDAAPIECGVTDASCTYMPERRPSDNCGGVGGDSPAVVVNRLEAVLDDYVPVDAATPAASWLPELKNNPGKPVVITTSHVNRPGSILAAAHIMAAAGMTHPVIPMIDYGDAEFDEVALMASADFGCMILNGLRDGLWIKSSRLSDEELMRVSLGILQATRLRISRTEYIACPGCGRTLFDLQSTLKAVKEATSHLKGLKIGVMGCIVNGPGEMADADYGYVGAASGHVSLYKGKTCVEKNIPQEEAIPRLVELIKSCGDWKDA</sequence>
<feature type="binding site" evidence="7">
    <location>
        <position position="461"/>
    </location>
    <ligand>
        <name>[4Fe-4S] cluster</name>
        <dbReference type="ChEBI" id="CHEBI:49883"/>
    </ligand>
</feature>
<evidence type="ECO:0000259" key="8">
    <source>
        <dbReference type="Pfam" id="PF04551"/>
    </source>
</evidence>
<evidence type="ECO:0000256" key="6">
    <source>
        <dbReference type="ARBA" id="ARBA00023229"/>
    </source>
</evidence>
<organism evidence="10 11">
    <name type="scientific">Heminiphilus faecis</name>
    <dbReference type="NCBI Taxonomy" id="2601703"/>
    <lineage>
        <taxon>Bacteria</taxon>
        <taxon>Pseudomonadati</taxon>
        <taxon>Bacteroidota</taxon>
        <taxon>Bacteroidia</taxon>
        <taxon>Bacteroidales</taxon>
        <taxon>Muribaculaceae</taxon>
        <taxon>Heminiphilus</taxon>
    </lineage>
</organism>
<keyword evidence="1 7" id="KW-0004">4Fe-4S</keyword>
<dbReference type="PIRSF" id="PIRSF037336">
    <property type="entry name" value="IspG_like"/>
    <property type="match status" value="1"/>
</dbReference>
<dbReference type="Proteomes" id="UP001565200">
    <property type="component" value="Unassembled WGS sequence"/>
</dbReference>
<keyword evidence="2 7" id="KW-0479">Metal-binding</keyword>
<reference evidence="10 11" key="1">
    <citation type="submission" date="2024-03" db="EMBL/GenBank/DDBJ databases">
        <title>Mouse gut bacterial collection (mGBC) of GemPharmatech.</title>
        <authorList>
            <person name="He Y."/>
            <person name="Dong L."/>
            <person name="Wu D."/>
            <person name="Gao X."/>
            <person name="Lin Z."/>
        </authorList>
    </citation>
    <scope>NUCLEOTIDE SEQUENCE [LARGE SCALE GENOMIC DNA]</scope>
    <source>
        <strain evidence="10 11">54-13</strain>
    </source>
</reference>
<keyword evidence="5 7" id="KW-0411">Iron-sulfur</keyword>
<feature type="domain" description="IspG C-terminal" evidence="9">
    <location>
        <begin position="457"/>
        <end position="545"/>
    </location>
</feature>
<dbReference type="InterPro" id="IPR011005">
    <property type="entry name" value="Dihydropteroate_synth-like_sf"/>
</dbReference>
<gene>
    <name evidence="7 10" type="primary">ispG</name>
    <name evidence="10" type="ORF">AAK873_05610</name>
</gene>
<keyword evidence="4 7" id="KW-0408">Iron</keyword>
<feature type="binding site" evidence="7">
    <location>
        <position position="502"/>
    </location>
    <ligand>
        <name>[4Fe-4S] cluster</name>
        <dbReference type="ChEBI" id="CHEBI:49883"/>
    </ligand>
</feature>
<dbReference type="GO" id="GO:0046429">
    <property type="term" value="F:4-hydroxy-3-methylbut-2-en-1-yl diphosphate synthase activity (ferredoxin)"/>
    <property type="evidence" value="ECO:0007669"/>
    <property type="project" value="UniProtKB-EC"/>
</dbReference>
<dbReference type="Pfam" id="PF04551">
    <property type="entry name" value="GcpE"/>
    <property type="match status" value="1"/>
</dbReference>
<dbReference type="RefSeq" id="WP_121698541.1">
    <property type="nucleotide sequence ID" value="NZ_JBCLPP010000012.1"/>
</dbReference>
<keyword evidence="11" id="KW-1185">Reference proteome</keyword>
<evidence type="ECO:0000256" key="3">
    <source>
        <dbReference type="ARBA" id="ARBA00023002"/>
    </source>
</evidence>
<dbReference type="HAMAP" id="MF_00159">
    <property type="entry name" value="IspG"/>
    <property type="match status" value="1"/>
</dbReference>
<evidence type="ECO:0000259" key="9">
    <source>
        <dbReference type="Pfam" id="PF26540"/>
    </source>
</evidence>
<keyword evidence="6 7" id="KW-0414">Isoprene biosynthesis</keyword>
<comment type="caution">
    <text evidence="10">The sequence shown here is derived from an EMBL/GenBank/DDBJ whole genome shotgun (WGS) entry which is preliminary data.</text>
</comment>
<proteinExistence type="inferred from homology"/>
<evidence type="ECO:0000256" key="4">
    <source>
        <dbReference type="ARBA" id="ARBA00023004"/>
    </source>
</evidence>
<dbReference type="InterPro" id="IPR004588">
    <property type="entry name" value="IspG_bac-typ"/>
</dbReference>
<dbReference type="EC" id="1.17.7.3" evidence="7"/>